<organism evidence="5">
    <name type="scientific">uncultured Thiotrichaceae bacterium</name>
    <dbReference type="NCBI Taxonomy" id="298394"/>
    <lineage>
        <taxon>Bacteria</taxon>
        <taxon>Pseudomonadati</taxon>
        <taxon>Pseudomonadota</taxon>
        <taxon>Gammaproteobacteria</taxon>
        <taxon>Thiotrichales</taxon>
        <taxon>Thiotrichaceae</taxon>
        <taxon>environmental samples</taxon>
    </lineage>
</organism>
<proteinExistence type="inferred from homology"/>
<protein>
    <recommendedName>
        <fullName evidence="3">4a-hydroxytetrahydrobiopterin dehydratase</fullName>
        <ecNumber evidence="3">4.2.1.96</ecNumber>
    </recommendedName>
</protein>
<dbReference type="Pfam" id="PF01329">
    <property type="entry name" value="Pterin_4a"/>
    <property type="match status" value="1"/>
</dbReference>
<dbReference type="Gene3D" id="3.30.1360.20">
    <property type="entry name" value="Transcriptional coactivator/pterin dehydratase"/>
    <property type="match status" value="1"/>
</dbReference>
<dbReference type="AlphaFoldDB" id="A0A6S6TWD9"/>
<dbReference type="InterPro" id="IPR036428">
    <property type="entry name" value="PCD_sf"/>
</dbReference>
<gene>
    <name evidence="5" type="ORF">HELGO_WM15649</name>
</gene>
<name>A0A6S6TWD9_9GAMM</name>
<evidence type="ECO:0000256" key="1">
    <source>
        <dbReference type="ARBA" id="ARBA00001554"/>
    </source>
</evidence>
<evidence type="ECO:0000313" key="5">
    <source>
        <dbReference type="EMBL" id="CAA6820478.1"/>
    </source>
</evidence>
<comment type="similarity">
    <text evidence="2">Belongs to the pterin-4-alpha-carbinolamine dehydratase family.</text>
</comment>
<keyword evidence="4" id="KW-0456">Lyase</keyword>
<dbReference type="SUPFAM" id="SSF55248">
    <property type="entry name" value="PCD-like"/>
    <property type="match status" value="1"/>
</dbReference>
<evidence type="ECO:0000256" key="4">
    <source>
        <dbReference type="ARBA" id="ARBA00023239"/>
    </source>
</evidence>
<accession>A0A6S6TWD9</accession>
<comment type="catalytic activity">
    <reaction evidence="1">
        <text>(4aS,6R)-4a-hydroxy-L-erythro-5,6,7,8-tetrahydrobiopterin = (6R)-L-erythro-6,7-dihydrobiopterin + H2O</text>
        <dbReference type="Rhea" id="RHEA:11920"/>
        <dbReference type="ChEBI" id="CHEBI:15377"/>
        <dbReference type="ChEBI" id="CHEBI:15642"/>
        <dbReference type="ChEBI" id="CHEBI:43120"/>
        <dbReference type="EC" id="4.2.1.96"/>
    </reaction>
</comment>
<dbReference type="EMBL" id="CACVAT010000348">
    <property type="protein sequence ID" value="CAA6820478.1"/>
    <property type="molecule type" value="Genomic_DNA"/>
</dbReference>
<dbReference type="GO" id="GO:0006729">
    <property type="term" value="P:tetrahydrobiopterin biosynthetic process"/>
    <property type="evidence" value="ECO:0007669"/>
    <property type="project" value="InterPro"/>
</dbReference>
<evidence type="ECO:0000256" key="3">
    <source>
        <dbReference type="ARBA" id="ARBA00013252"/>
    </source>
</evidence>
<dbReference type="EC" id="4.2.1.96" evidence="3"/>
<evidence type="ECO:0000256" key="2">
    <source>
        <dbReference type="ARBA" id="ARBA00006472"/>
    </source>
</evidence>
<dbReference type="GO" id="GO:0008124">
    <property type="term" value="F:4-alpha-hydroxytetrahydrobiopterin dehydratase activity"/>
    <property type="evidence" value="ECO:0007669"/>
    <property type="project" value="UniProtKB-EC"/>
</dbReference>
<dbReference type="InterPro" id="IPR001533">
    <property type="entry name" value="Pterin_deHydtase"/>
</dbReference>
<reference evidence="5" key="1">
    <citation type="submission" date="2020-01" db="EMBL/GenBank/DDBJ databases">
        <authorList>
            <person name="Meier V. D."/>
            <person name="Meier V D."/>
        </authorList>
    </citation>
    <scope>NUCLEOTIDE SEQUENCE</scope>
    <source>
        <strain evidence="5">HLG_WM_MAG_09</strain>
    </source>
</reference>
<sequence>MSTDSFGKEWKVTQRPPNITRAFQFDSYDKLRGFLDELAELSEQEGLYPNLNFTRDRATVTIQSDTDELSIRDFSFAEKTEDLFSQQAE</sequence>